<feature type="region of interest" description="Disordered" evidence="1">
    <location>
        <begin position="30"/>
        <end position="70"/>
    </location>
</feature>
<dbReference type="InParanoid" id="A0A667YFD8"/>
<protein>
    <submittedName>
        <fullName evidence="2">Uncharacterized protein</fullName>
    </submittedName>
</protein>
<keyword evidence="3" id="KW-1185">Reference proteome</keyword>
<dbReference type="Proteomes" id="UP000472263">
    <property type="component" value="Chromosome 18"/>
</dbReference>
<accession>A0A667YFD8</accession>
<reference evidence="2" key="2">
    <citation type="submission" date="2025-08" db="UniProtKB">
        <authorList>
            <consortium name="Ensembl"/>
        </authorList>
    </citation>
    <scope>IDENTIFICATION</scope>
</reference>
<dbReference type="AlphaFoldDB" id="A0A667YFD8"/>
<dbReference type="Ensembl" id="ENSMMDT00005027073.1">
    <property type="protein sequence ID" value="ENSMMDP00005026517.1"/>
    <property type="gene ID" value="ENSMMDG00005012671.1"/>
</dbReference>
<reference evidence="2" key="1">
    <citation type="submission" date="2019-06" db="EMBL/GenBank/DDBJ databases">
        <authorList>
            <consortium name="Wellcome Sanger Institute Data Sharing"/>
        </authorList>
    </citation>
    <scope>NUCLEOTIDE SEQUENCE [LARGE SCALE GENOMIC DNA]</scope>
</reference>
<sequence>WHETSHCEANSLPLSKSMCVPVWPPLSCPGDSSGPASDSEHPGLGQPGSGRARGSAVLPERWEEEHGATGNTLKSTFDVMMGGRNFTPGDVLQVDGPRSLSCSKIFFIECLPWDGARAQSAKVKSFIRVVKIFPTFKASRYLFTHDFTGPLVSKNKKTKHSSSPIEVYLNQQDTSVSVFSHV</sequence>
<name>A0A667YFD8_9TELE</name>
<evidence type="ECO:0000256" key="1">
    <source>
        <dbReference type="SAM" id="MobiDB-lite"/>
    </source>
</evidence>
<organism evidence="2 3">
    <name type="scientific">Myripristis murdjan</name>
    <name type="common">pinecone soldierfish</name>
    <dbReference type="NCBI Taxonomy" id="586833"/>
    <lineage>
        <taxon>Eukaryota</taxon>
        <taxon>Metazoa</taxon>
        <taxon>Chordata</taxon>
        <taxon>Craniata</taxon>
        <taxon>Vertebrata</taxon>
        <taxon>Euteleostomi</taxon>
        <taxon>Actinopterygii</taxon>
        <taxon>Neopterygii</taxon>
        <taxon>Teleostei</taxon>
        <taxon>Neoteleostei</taxon>
        <taxon>Acanthomorphata</taxon>
        <taxon>Holocentriformes</taxon>
        <taxon>Holocentridae</taxon>
        <taxon>Myripristis</taxon>
    </lineage>
</organism>
<evidence type="ECO:0000313" key="3">
    <source>
        <dbReference type="Proteomes" id="UP000472263"/>
    </source>
</evidence>
<proteinExistence type="predicted"/>
<evidence type="ECO:0000313" key="2">
    <source>
        <dbReference type="Ensembl" id="ENSMMDP00005026517.1"/>
    </source>
</evidence>
<reference evidence="2" key="3">
    <citation type="submission" date="2025-09" db="UniProtKB">
        <authorList>
            <consortium name="Ensembl"/>
        </authorList>
    </citation>
    <scope>IDENTIFICATION</scope>
</reference>